<dbReference type="Proteomes" id="UP001318860">
    <property type="component" value="Unassembled WGS sequence"/>
</dbReference>
<evidence type="ECO:0008006" key="4">
    <source>
        <dbReference type="Google" id="ProtNLM"/>
    </source>
</evidence>
<accession>A0ABR0VZJ2</accession>
<evidence type="ECO:0000256" key="1">
    <source>
        <dbReference type="SAM" id="MobiDB-lite"/>
    </source>
</evidence>
<dbReference type="Pfam" id="PF14223">
    <property type="entry name" value="Retrotran_gag_2"/>
    <property type="match status" value="1"/>
</dbReference>
<feature type="region of interest" description="Disordered" evidence="1">
    <location>
        <begin position="271"/>
        <end position="313"/>
    </location>
</feature>
<feature type="compositionally biased region" description="Low complexity" evidence="1">
    <location>
        <begin position="278"/>
        <end position="313"/>
    </location>
</feature>
<reference evidence="2 3" key="1">
    <citation type="journal article" date="2021" name="Comput. Struct. Biotechnol. J.">
        <title>De novo genome assembly of the potent medicinal plant Rehmannia glutinosa using nanopore technology.</title>
        <authorList>
            <person name="Ma L."/>
            <person name="Dong C."/>
            <person name="Song C."/>
            <person name="Wang X."/>
            <person name="Zheng X."/>
            <person name="Niu Y."/>
            <person name="Chen S."/>
            <person name="Feng W."/>
        </authorList>
    </citation>
    <scope>NUCLEOTIDE SEQUENCE [LARGE SCALE GENOMIC DNA]</scope>
    <source>
        <strain evidence="2">DH-2019</strain>
    </source>
</reference>
<evidence type="ECO:0000313" key="3">
    <source>
        <dbReference type="Proteomes" id="UP001318860"/>
    </source>
</evidence>
<sequence>MADLASIVAEQTKIIQLQGQLITIKLNETNFLVWKQQVLAAARGYGLDGFLTGKHPVPEKRITASGKEGDNPAYATWVRQDQLLASWLLSSVSENILISTVGLNTSKEIWECLEVGFASQSRAKIMQFKLQLQTLKKGNLPMREYLNKVKICCDTLAAAGQKVSDEDQILHILSGLGNDYDSVMVSITSRVEPCSLREVYALLLSFEGRLENAEHTQINMDGSAININFAAQTYGGRRGGYPSYRGRGPGQQMQWNRGGRDVPDVPSFIPEVPLSIHSTSPPSNTSLCSPLPTPSCSSTDTPNTSSSHSSNLDSQPVCLALCLELPIEV</sequence>
<organism evidence="2 3">
    <name type="scientific">Rehmannia glutinosa</name>
    <name type="common">Chinese foxglove</name>
    <dbReference type="NCBI Taxonomy" id="99300"/>
    <lineage>
        <taxon>Eukaryota</taxon>
        <taxon>Viridiplantae</taxon>
        <taxon>Streptophyta</taxon>
        <taxon>Embryophyta</taxon>
        <taxon>Tracheophyta</taxon>
        <taxon>Spermatophyta</taxon>
        <taxon>Magnoliopsida</taxon>
        <taxon>eudicotyledons</taxon>
        <taxon>Gunneridae</taxon>
        <taxon>Pentapetalae</taxon>
        <taxon>asterids</taxon>
        <taxon>lamiids</taxon>
        <taxon>Lamiales</taxon>
        <taxon>Orobanchaceae</taxon>
        <taxon>Rehmannieae</taxon>
        <taxon>Rehmannia</taxon>
    </lineage>
</organism>
<gene>
    <name evidence="2" type="ORF">DH2020_026501</name>
</gene>
<proteinExistence type="predicted"/>
<name>A0ABR0VZJ2_REHGL</name>
<dbReference type="PANTHER" id="PTHR47481:SF31">
    <property type="entry name" value="OS01G0873500 PROTEIN"/>
    <property type="match status" value="1"/>
</dbReference>
<dbReference type="EMBL" id="JABTTQ020000361">
    <property type="protein sequence ID" value="KAK6139741.1"/>
    <property type="molecule type" value="Genomic_DNA"/>
</dbReference>
<keyword evidence="3" id="KW-1185">Reference proteome</keyword>
<comment type="caution">
    <text evidence="2">The sequence shown here is derived from an EMBL/GenBank/DDBJ whole genome shotgun (WGS) entry which is preliminary data.</text>
</comment>
<dbReference type="PANTHER" id="PTHR47481">
    <property type="match status" value="1"/>
</dbReference>
<evidence type="ECO:0000313" key="2">
    <source>
        <dbReference type="EMBL" id="KAK6139741.1"/>
    </source>
</evidence>
<protein>
    <recommendedName>
        <fullName evidence="4">Retrotransposon Copia-like N-terminal domain-containing protein</fullName>
    </recommendedName>
</protein>